<organism evidence="1 2">
    <name type="scientific">Staurois parvus</name>
    <dbReference type="NCBI Taxonomy" id="386267"/>
    <lineage>
        <taxon>Eukaryota</taxon>
        <taxon>Metazoa</taxon>
        <taxon>Chordata</taxon>
        <taxon>Craniata</taxon>
        <taxon>Vertebrata</taxon>
        <taxon>Euteleostomi</taxon>
        <taxon>Amphibia</taxon>
        <taxon>Batrachia</taxon>
        <taxon>Anura</taxon>
        <taxon>Neobatrachia</taxon>
        <taxon>Ranoidea</taxon>
        <taxon>Ranidae</taxon>
        <taxon>Staurois</taxon>
    </lineage>
</organism>
<accession>A0ABN9DK79</accession>
<proteinExistence type="predicted"/>
<name>A0ABN9DK79_9NEOB</name>
<evidence type="ECO:0000313" key="1">
    <source>
        <dbReference type="EMBL" id="CAI9571911.1"/>
    </source>
</evidence>
<sequence length="24" mass="2851">MFFRQIQSSHTSEISYWGEAVFLS</sequence>
<dbReference type="EMBL" id="CATNWA010014450">
    <property type="protein sequence ID" value="CAI9571911.1"/>
    <property type="molecule type" value="Genomic_DNA"/>
</dbReference>
<evidence type="ECO:0000313" key="2">
    <source>
        <dbReference type="Proteomes" id="UP001162483"/>
    </source>
</evidence>
<dbReference type="Proteomes" id="UP001162483">
    <property type="component" value="Unassembled WGS sequence"/>
</dbReference>
<protein>
    <submittedName>
        <fullName evidence="1">Uncharacterized protein</fullName>
    </submittedName>
</protein>
<keyword evidence="2" id="KW-1185">Reference proteome</keyword>
<comment type="caution">
    <text evidence="1">The sequence shown here is derived from an EMBL/GenBank/DDBJ whole genome shotgun (WGS) entry which is preliminary data.</text>
</comment>
<gene>
    <name evidence="1" type="ORF">SPARVUS_LOCUS7322714</name>
</gene>
<reference evidence="1" key="1">
    <citation type="submission" date="2023-05" db="EMBL/GenBank/DDBJ databases">
        <authorList>
            <person name="Stuckert A."/>
        </authorList>
    </citation>
    <scope>NUCLEOTIDE SEQUENCE</scope>
</reference>